<dbReference type="SUPFAM" id="SSF102875">
    <property type="entry name" value="Chromosomal protein MC1"/>
    <property type="match status" value="1"/>
</dbReference>
<dbReference type="RefSeq" id="WP_230739299.1">
    <property type="nucleotide sequence ID" value="NZ_PGCK01000001.1"/>
</dbReference>
<dbReference type="EMBL" id="PGCK01000001">
    <property type="protein sequence ID" value="MCD1293463.1"/>
    <property type="molecule type" value="Genomic_DNA"/>
</dbReference>
<dbReference type="GO" id="GO:0042262">
    <property type="term" value="P:DNA protection"/>
    <property type="evidence" value="ECO:0007669"/>
    <property type="project" value="InterPro"/>
</dbReference>
<dbReference type="InterPro" id="IPR008674">
    <property type="entry name" value="MC1"/>
</dbReference>
<evidence type="ECO:0000256" key="1">
    <source>
        <dbReference type="ARBA" id="ARBA00002562"/>
    </source>
</evidence>
<name>A0AAP2R9F9_9EURY</name>
<dbReference type="Proteomes" id="UP001320159">
    <property type="component" value="Unassembled WGS sequence"/>
</dbReference>
<protein>
    <submittedName>
        <fullName evidence="3">Chromosomal protein MC1</fullName>
    </submittedName>
</protein>
<evidence type="ECO:0000256" key="2">
    <source>
        <dbReference type="ARBA" id="ARBA00023125"/>
    </source>
</evidence>
<accession>A0AAP2R9F9</accession>
<comment type="caution">
    <text evidence="3">The sequence shown here is derived from an EMBL/GenBank/DDBJ whole genome shotgun (WGS) entry which is preliminary data.</text>
</comment>
<reference evidence="3 4" key="1">
    <citation type="submission" date="2017-11" db="EMBL/GenBank/DDBJ databases">
        <title>Isolation and Characterization of Family Methanocellaceae Species from Potential Methane Hydrate Area Offshore Southwestern Taiwan.</title>
        <authorList>
            <person name="Zhang W.-L."/>
            <person name="Chen W.-C."/>
            <person name="Lai M.-C."/>
            <person name="Chen S.-C."/>
        </authorList>
    </citation>
    <scope>NUCLEOTIDE SEQUENCE [LARGE SCALE GENOMIC DNA]</scope>
    <source>
        <strain evidence="3 4">CWC-04</strain>
    </source>
</reference>
<dbReference type="AlphaFoldDB" id="A0AAP2R9F9"/>
<keyword evidence="4" id="KW-1185">Reference proteome</keyword>
<keyword evidence="2" id="KW-0238">DNA-binding</keyword>
<comment type="function">
    <text evidence="1">Protects DNA against thermal denaturation and modulates transcription.</text>
</comment>
<gene>
    <name evidence="3" type="ORF">CUJ83_00435</name>
</gene>
<dbReference type="Pfam" id="PF05854">
    <property type="entry name" value="MC1"/>
    <property type="match status" value="1"/>
</dbReference>
<evidence type="ECO:0000313" key="3">
    <source>
        <dbReference type="EMBL" id="MCD1293463.1"/>
    </source>
</evidence>
<dbReference type="InterPro" id="IPR036620">
    <property type="entry name" value="MC1_sf"/>
</dbReference>
<dbReference type="Gene3D" id="3.10.470.10">
    <property type="entry name" value="Chromosomal protein MC1"/>
    <property type="match status" value="1"/>
</dbReference>
<evidence type="ECO:0000313" key="4">
    <source>
        <dbReference type="Proteomes" id="UP001320159"/>
    </source>
</evidence>
<proteinExistence type="predicted"/>
<organism evidence="3 4">
    <name type="scientific">Methanooceanicella nereidis</name>
    <dbReference type="NCBI Taxonomy" id="2052831"/>
    <lineage>
        <taxon>Archaea</taxon>
        <taxon>Methanobacteriati</taxon>
        <taxon>Methanobacteriota</taxon>
        <taxon>Stenosarchaea group</taxon>
        <taxon>Methanomicrobia</taxon>
        <taxon>Methanocellales</taxon>
        <taxon>Methanocellaceae</taxon>
        <taxon>Methanooceanicella</taxon>
    </lineage>
</organism>
<dbReference type="GO" id="GO:0003677">
    <property type="term" value="F:DNA binding"/>
    <property type="evidence" value="ECO:0007669"/>
    <property type="project" value="UniProtKB-KW"/>
</dbReference>
<sequence length="107" mass="12348">MVTREKKNYGLLNEKGEEIGTFTGAQPRDAALKVAGRGVKKIILREKGTKKLHFFIGERKNVPRPANSPSWLPEKIWKSNVKKVGIKHMEYNELARNEKEIFKFPKE</sequence>